<sequence>MTKQLAAVLGTGQTHHRAKRTDVSMAGLLREAIDRAMADAQVGWDDIEAVVIGKAPDLFEGVMMPELFLSDALGANGKPLIRVHTAGSVGGSTALVAASLVQSGVHRRVLTVAFEKQSESNAMWGLSILPPFQMPVGAGAGGYFAPHVRSYIRRSGAPEHIGAIVAAKDRRNGALNPFAHLQQSDITVESVQASQMLWDPIRYDETCPSSDGACAMVLGDEAAGDAVPGGAAWIHSTAMRTEPTTFAGRDQVSPQAGRDAAAALWRDAGITDPLSEVDVAEIYVPFSWFEPMWLENLGFAAEGEGWKITEAGDTAIGGRLPVNPSGGVLSSNPIGASGMLRFSEAAKQVMGRAGDYQVDGARVALGHAYGGGSQYYSMWVVGSEKP</sequence>
<evidence type="ECO:0000259" key="1">
    <source>
        <dbReference type="Pfam" id="PF22691"/>
    </source>
</evidence>
<reference evidence="3" key="1">
    <citation type="journal article" date="2019" name="Int. J. Syst. Evol. Microbiol.">
        <title>The Global Catalogue of Microorganisms (GCM) 10K type strain sequencing project: providing services to taxonomists for standard genome sequencing and annotation.</title>
        <authorList>
            <consortium name="The Broad Institute Genomics Platform"/>
            <consortium name="The Broad Institute Genome Sequencing Center for Infectious Disease"/>
            <person name="Wu L."/>
            <person name="Ma J."/>
        </authorList>
    </citation>
    <scope>NUCLEOTIDE SEQUENCE [LARGE SCALE GENOMIC DNA]</scope>
    <source>
        <strain evidence="3">CGMCC 4.7682</strain>
    </source>
</reference>
<dbReference type="PANTHER" id="PTHR42870:SF1">
    <property type="entry name" value="NON-SPECIFIC LIPID-TRANSFER PROTEIN-LIKE 2"/>
    <property type="match status" value="1"/>
</dbReference>
<evidence type="ECO:0000313" key="3">
    <source>
        <dbReference type="Proteomes" id="UP001595764"/>
    </source>
</evidence>
<dbReference type="CDD" id="cd00829">
    <property type="entry name" value="SCP-x_thiolase"/>
    <property type="match status" value="1"/>
</dbReference>
<dbReference type="EMBL" id="JBHRWI010000017">
    <property type="protein sequence ID" value="MFC3511252.1"/>
    <property type="molecule type" value="Genomic_DNA"/>
</dbReference>
<comment type="caution">
    <text evidence="2">The sequence shown here is derived from an EMBL/GenBank/DDBJ whole genome shotgun (WGS) entry which is preliminary data.</text>
</comment>
<evidence type="ECO:0000313" key="2">
    <source>
        <dbReference type="EMBL" id="MFC3511252.1"/>
    </source>
</evidence>
<keyword evidence="3" id="KW-1185">Reference proteome</keyword>
<name>A0ABV7QEQ7_9PSEU</name>
<dbReference type="InterPro" id="IPR016039">
    <property type="entry name" value="Thiolase-like"/>
</dbReference>
<dbReference type="Proteomes" id="UP001595764">
    <property type="component" value="Unassembled WGS sequence"/>
</dbReference>
<dbReference type="SUPFAM" id="SSF53901">
    <property type="entry name" value="Thiolase-like"/>
    <property type="match status" value="2"/>
</dbReference>
<dbReference type="NCBIfam" id="NF006180">
    <property type="entry name" value="PRK08313.1"/>
    <property type="match status" value="1"/>
</dbReference>
<feature type="domain" description="Thiolase C-terminal" evidence="1">
    <location>
        <begin position="249"/>
        <end position="380"/>
    </location>
</feature>
<dbReference type="RefSeq" id="WP_354750931.1">
    <property type="nucleotide sequence ID" value="NZ_JBHMAY010000028.1"/>
</dbReference>
<accession>A0ABV7QEQ7</accession>
<gene>
    <name evidence="2" type="ORF">ACFORO_13825</name>
</gene>
<proteinExistence type="predicted"/>
<dbReference type="PANTHER" id="PTHR42870">
    <property type="entry name" value="ACETYL-COA C-ACETYLTRANSFERASE"/>
    <property type="match status" value="1"/>
</dbReference>
<dbReference type="Gene3D" id="3.40.47.10">
    <property type="match status" value="1"/>
</dbReference>
<organism evidence="2 3">
    <name type="scientific">Amycolatopsis halotolerans</name>
    <dbReference type="NCBI Taxonomy" id="330083"/>
    <lineage>
        <taxon>Bacteria</taxon>
        <taxon>Bacillati</taxon>
        <taxon>Actinomycetota</taxon>
        <taxon>Actinomycetes</taxon>
        <taxon>Pseudonocardiales</taxon>
        <taxon>Pseudonocardiaceae</taxon>
        <taxon>Amycolatopsis</taxon>
    </lineage>
</organism>
<dbReference type="InterPro" id="IPR002155">
    <property type="entry name" value="Thiolase"/>
</dbReference>
<dbReference type="InterPro" id="IPR055140">
    <property type="entry name" value="Thiolase_C_2"/>
</dbReference>
<protein>
    <submittedName>
        <fullName evidence="2">Thiolase domain-containing protein</fullName>
    </submittedName>
</protein>
<dbReference type="PIRSF" id="PIRSF000429">
    <property type="entry name" value="Ac-CoA_Ac_transf"/>
    <property type="match status" value="1"/>
</dbReference>
<dbReference type="Pfam" id="PF22691">
    <property type="entry name" value="Thiolase_C_1"/>
    <property type="match status" value="1"/>
</dbReference>